<evidence type="ECO:0000313" key="2">
    <source>
        <dbReference type="Proteomes" id="UP001595693"/>
    </source>
</evidence>
<protein>
    <submittedName>
        <fullName evidence="1">Uncharacterized protein</fullName>
    </submittedName>
</protein>
<dbReference type="RefSeq" id="WP_156358678.1">
    <property type="nucleotide sequence ID" value="NZ_JAMXAX010000015.1"/>
</dbReference>
<name>A0ABV8DD91_9BURK</name>
<sequence>MVQPQKRNFNEATSQTITDIGQMATFDECLVQMETAGTAGANMNTLPRATATD</sequence>
<keyword evidence="2" id="KW-1185">Reference proteome</keyword>
<organism evidence="1 2">
    <name type="scientific">Acidovorax facilis</name>
    <dbReference type="NCBI Taxonomy" id="12917"/>
    <lineage>
        <taxon>Bacteria</taxon>
        <taxon>Pseudomonadati</taxon>
        <taxon>Pseudomonadota</taxon>
        <taxon>Betaproteobacteria</taxon>
        <taxon>Burkholderiales</taxon>
        <taxon>Comamonadaceae</taxon>
        <taxon>Acidovorax</taxon>
    </lineage>
</organism>
<reference evidence="2" key="1">
    <citation type="journal article" date="2019" name="Int. J. Syst. Evol. Microbiol.">
        <title>The Global Catalogue of Microorganisms (GCM) 10K type strain sequencing project: providing services to taxonomists for standard genome sequencing and annotation.</title>
        <authorList>
            <consortium name="The Broad Institute Genomics Platform"/>
            <consortium name="The Broad Institute Genome Sequencing Center for Infectious Disease"/>
            <person name="Wu L."/>
            <person name="Ma J."/>
        </authorList>
    </citation>
    <scope>NUCLEOTIDE SEQUENCE [LARGE SCALE GENOMIC DNA]</scope>
    <source>
        <strain evidence="2">CCUG 2113</strain>
    </source>
</reference>
<accession>A0ABV8DD91</accession>
<dbReference type="EMBL" id="JBHSAJ010000048">
    <property type="protein sequence ID" value="MFC3936268.1"/>
    <property type="molecule type" value="Genomic_DNA"/>
</dbReference>
<gene>
    <name evidence="1" type="ORF">ACFOW3_16765</name>
</gene>
<evidence type="ECO:0000313" key="1">
    <source>
        <dbReference type="EMBL" id="MFC3936268.1"/>
    </source>
</evidence>
<proteinExistence type="predicted"/>
<dbReference type="Proteomes" id="UP001595693">
    <property type="component" value="Unassembled WGS sequence"/>
</dbReference>
<comment type="caution">
    <text evidence="1">The sequence shown here is derived from an EMBL/GenBank/DDBJ whole genome shotgun (WGS) entry which is preliminary data.</text>
</comment>